<keyword evidence="1" id="KW-0812">Transmembrane</keyword>
<keyword evidence="1" id="KW-1133">Transmembrane helix</keyword>
<keyword evidence="1" id="KW-0472">Membrane</keyword>
<name>A0A2S8RE63_9FIRM</name>
<organism evidence="2 3">
    <name type="scientific">Acetivibrio saccincola</name>
    <dbReference type="NCBI Taxonomy" id="1677857"/>
    <lineage>
        <taxon>Bacteria</taxon>
        <taxon>Bacillati</taxon>
        <taxon>Bacillota</taxon>
        <taxon>Clostridia</taxon>
        <taxon>Eubacteriales</taxon>
        <taxon>Oscillospiraceae</taxon>
        <taxon>Acetivibrio</taxon>
    </lineage>
</organism>
<dbReference type="EMBL" id="NEMB01000003">
    <property type="protein sequence ID" value="PQQ68094.1"/>
    <property type="molecule type" value="Genomic_DNA"/>
</dbReference>
<reference evidence="2 3" key="1">
    <citation type="journal article" date="2018" name="Syst. Appl. Microbiol.">
        <title>Characterization and high-quality draft genome sequence of Herbivorax saccincola A7, an anaerobic, alkaliphilic, thermophilic, cellulolytic, and xylanolytic bacterium.</title>
        <authorList>
            <person name="Aikawa S."/>
            <person name="Baramee S."/>
            <person name="Sermsathanaswadi J."/>
            <person name="Thianheng P."/>
            <person name="Tachaapaikoon C."/>
            <person name="Shikata A."/>
            <person name="Waeonukul R."/>
            <person name="Pason P."/>
            <person name="Ratanakhanokchai K."/>
            <person name="Kosugi A."/>
        </authorList>
    </citation>
    <scope>NUCLEOTIDE SEQUENCE [LARGE SCALE GENOMIC DNA]</scope>
    <source>
        <strain evidence="2 3">A7</strain>
    </source>
</reference>
<gene>
    <name evidence="2" type="ORF">B9R14_15830</name>
</gene>
<feature type="transmembrane region" description="Helical" evidence="1">
    <location>
        <begin position="82"/>
        <end position="101"/>
    </location>
</feature>
<feature type="transmembrane region" description="Helical" evidence="1">
    <location>
        <begin position="58"/>
        <end position="76"/>
    </location>
</feature>
<evidence type="ECO:0000256" key="1">
    <source>
        <dbReference type="SAM" id="Phobius"/>
    </source>
</evidence>
<protein>
    <submittedName>
        <fullName evidence="2">Uncharacterized protein</fullName>
    </submittedName>
</protein>
<evidence type="ECO:0000313" key="2">
    <source>
        <dbReference type="EMBL" id="PQQ68094.1"/>
    </source>
</evidence>
<sequence length="227" mass="27347">MEIIIIFLFLCFTVKFIAFLMAPNISKTKFIRKANNVDVSEVQGYKHKMSAVPYLNRLPEVIFCIDLIIAFVLLKVENIVDIAYFIFLIVYLVYLFIRLVIHYPRTYISFRENTVYYCNGKRLTSFQIDDIDSISFHKYDKTEKLKLLFRRRWGLGYRLRYRYIVLSFRTKVLECQRLNFINELFYLSARLKGLQPYTYELELDIFNFEYPHEVFALLSQNVYVPVY</sequence>
<comment type="caution">
    <text evidence="2">The sequence shown here is derived from an EMBL/GenBank/DDBJ whole genome shotgun (WGS) entry which is preliminary data.</text>
</comment>
<evidence type="ECO:0000313" key="3">
    <source>
        <dbReference type="Proteomes" id="UP000239720"/>
    </source>
</evidence>
<proteinExistence type="predicted"/>
<feature type="transmembrane region" description="Helical" evidence="1">
    <location>
        <begin position="6"/>
        <end position="25"/>
    </location>
</feature>
<dbReference type="AlphaFoldDB" id="A0A2S8RE63"/>
<accession>A0A2S8RE63</accession>
<dbReference type="RefSeq" id="WP_105368585.1">
    <property type="nucleotide sequence ID" value="NZ_NEMB01000003.1"/>
</dbReference>
<dbReference type="Proteomes" id="UP000239720">
    <property type="component" value="Unassembled WGS sequence"/>
</dbReference>